<feature type="domain" description="Secretion system C-terminal sorting" evidence="2">
    <location>
        <begin position="861"/>
        <end position="936"/>
    </location>
</feature>
<organism evidence="3 4">
    <name type="scientific">candidate division LCP-89 bacterium B3_LCP</name>
    <dbReference type="NCBI Taxonomy" id="2012998"/>
    <lineage>
        <taxon>Bacteria</taxon>
        <taxon>Pseudomonadati</taxon>
        <taxon>Bacteria division LCP-89</taxon>
    </lineage>
</organism>
<dbReference type="NCBIfam" id="TIGR04183">
    <property type="entry name" value="Por_Secre_tail"/>
    <property type="match status" value="1"/>
</dbReference>
<evidence type="ECO:0000256" key="1">
    <source>
        <dbReference type="SAM" id="SignalP"/>
    </source>
</evidence>
<name>A0A532V1K1_UNCL8</name>
<gene>
    <name evidence="3" type="ORF">CEE37_04970</name>
</gene>
<feature type="chain" id="PRO_5022119316" description="Secretion system C-terminal sorting domain-containing protein" evidence="1">
    <location>
        <begin position="24"/>
        <end position="939"/>
    </location>
</feature>
<dbReference type="Pfam" id="PF18962">
    <property type="entry name" value="Por_Secre_tail"/>
    <property type="match status" value="1"/>
</dbReference>
<dbReference type="Gene3D" id="2.60.40.4070">
    <property type="match status" value="1"/>
</dbReference>
<evidence type="ECO:0000313" key="3">
    <source>
        <dbReference type="EMBL" id="TKJ41019.1"/>
    </source>
</evidence>
<comment type="caution">
    <text evidence="3">The sequence shown here is derived from an EMBL/GenBank/DDBJ whole genome shotgun (WGS) entry which is preliminary data.</text>
</comment>
<evidence type="ECO:0000259" key="2">
    <source>
        <dbReference type="Pfam" id="PF18962"/>
    </source>
</evidence>
<dbReference type="InterPro" id="IPR026444">
    <property type="entry name" value="Secre_tail"/>
</dbReference>
<feature type="signal peptide" evidence="1">
    <location>
        <begin position="1"/>
        <end position="23"/>
    </location>
</feature>
<dbReference type="Proteomes" id="UP000319619">
    <property type="component" value="Unassembled WGS sequence"/>
</dbReference>
<dbReference type="Gene3D" id="2.60.120.260">
    <property type="entry name" value="Galactose-binding domain-like"/>
    <property type="match status" value="1"/>
</dbReference>
<evidence type="ECO:0000313" key="4">
    <source>
        <dbReference type="Proteomes" id="UP000319619"/>
    </source>
</evidence>
<keyword evidence="1" id="KW-0732">Signal</keyword>
<accession>A0A532V1K1</accession>
<sequence length="939" mass="103634">MRKMVWILLSTALIFGLQVGTQAAGSNDVEANVVSIQNAEVPAVQTQGNLTDLTLYFEDFESGAVGWTSYDAGNVGDKWHTDLFNAYAGNSWWMGDPLLGGYDNHWLQYLLTPSLDFTDATNPVLTYKLRYDVEAPGGEPPPYDGWDGCNVWVSTDGGTNWSVINPDFPVYNCANLYSFGLEWGMGPGIAGWGGFSGGWVDAQFDLSAYNGQADVMVRFAFASDPAYCTIDDPLLYGYFVDNVSIDDGALNMLYNDADGTATPAEFSTDNGSATGDYWALTTSSSAPPSPVTSMRCDTYTHYGLSDALESPWIIIPIDPLGTPYLSFWLWCNMMDFTGSGGTSLEDYYHVEISTDGIIWNELFYDYGDNTRPGGWGVGWQQYLEGMQFNGNLTLEIYEGQTVKLRWRVITDWDDNGGAGPTDGLYIDDVEVYTIAGLNNDCGTELMHVPMPTSLYFADIGCSVELHNYGLNDQGMIPAFWRENFVPNPLIPWAAIPAGGMELKTWNWGMPGGVGSYFMDAYTMLTGDEDLTNDTSKAGLVDVTAADVLEFGYDSRQYSYEASIYYFNFETGEGPMIRYSPAADGVTDNMDAVSLKGYWREGGTIRIHIYGEGTTTTPGPQITQFDHLITTIYPAWEEIDLSTIPELQGFNHEVWVFYELLNDAGIPHIYGSDYSNFGTDHMFADFGTGMVQSDYDFFGRLVCGVETAYPSWMIDTWLIGGSPVPSGGGNLDWGVLAENTSGQVLNGDVWIDAVYEGTTTIQVIERALVNYQPGWTINRPDNWYPVPAGWPGGNYEWFVRTGVLPSVIWEEDYFDWSKAGAVDLDFDFEANMPLNAPDPFGDLAMTQVDYTVPTEYAVMGTYPNPFNPTTNISFALPADAKVLLSVYDVSGRLVTTLVDGYRNAGIHDVTFDASDLASGIYLYRLEAGEFNVTGKMVLMK</sequence>
<dbReference type="Pfam" id="PF20773">
    <property type="entry name" value="InhA-like_MAM"/>
    <property type="match status" value="1"/>
</dbReference>
<proteinExistence type="predicted"/>
<dbReference type="AlphaFoldDB" id="A0A532V1K1"/>
<dbReference type="EMBL" id="NJBN01000003">
    <property type="protein sequence ID" value="TKJ41019.1"/>
    <property type="molecule type" value="Genomic_DNA"/>
</dbReference>
<reference evidence="3 4" key="1">
    <citation type="submission" date="2017-06" db="EMBL/GenBank/DDBJ databases">
        <title>Novel microbial phyla capable of carbon fixation and sulfur reduction in deep-sea sediments.</title>
        <authorList>
            <person name="Huang J."/>
            <person name="Baker B."/>
            <person name="Wang Y."/>
        </authorList>
    </citation>
    <scope>NUCLEOTIDE SEQUENCE [LARGE SCALE GENOMIC DNA]</scope>
    <source>
        <strain evidence="3">B3_LCP</strain>
    </source>
</reference>
<protein>
    <recommendedName>
        <fullName evidence="2">Secretion system C-terminal sorting domain-containing protein</fullName>
    </recommendedName>
</protein>